<dbReference type="OrthoDB" id="5971988at2759"/>
<proteinExistence type="predicted"/>
<evidence type="ECO:0000256" key="1">
    <source>
        <dbReference type="SAM" id="Coils"/>
    </source>
</evidence>
<evidence type="ECO:0000313" key="3">
    <source>
        <dbReference type="Proteomes" id="UP000694844"/>
    </source>
</evidence>
<dbReference type="GeneID" id="111101944"/>
<name>A0A8B8AGK8_CRAVI</name>
<accession>A0A8B8AGK8</accession>
<feature type="region of interest" description="Disordered" evidence="2">
    <location>
        <begin position="185"/>
        <end position="234"/>
    </location>
</feature>
<dbReference type="AlphaFoldDB" id="A0A8B8AGK8"/>
<feature type="coiled-coil region" evidence="1">
    <location>
        <begin position="20"/>
        <end position="52"/>
    </location>
</feature>
<dbReference type="Proteomes" id="UP000694844">
    <property type="component" value="Chromosome 6"/>
</dbReference>
<evidence type="ECO:0000313" key="4">
    <source>
        <dbReference type="RefSeq" id="XP_022290305.1"/>
    </source>
</evidence>
<evidence type="ECO:0000256" key="2">
    <source>
        <dbReference type="SAM" id="MobiDB-lite"/>
    </source>
</evidence>
<protein>
    <submittedName>
        <fullName evidence="4">Uncharacterized protein LOC111101944</fullName>
    </submittedName>
</protein>
<gene>
    <name evidence="4" type="primary">LOC111101944</name>
</gene>
<dbReference type="KEGG" id="cvn:111101944"/>
<dbReference type="RefSeq" id="XP_022290305.1">
    <property type="nucleotide sequence ID" value="XM_022434597.1"/>
</dbReference>
<keyword evidence="3" id="KW-1185">Reference proteome</keyword>
<organism evidence="3 4">
    <name type="scientific">Crassostrea virginica</name>
    <name type="common">Eastern oyster</name>
    <dbReference type="NCBI Taxonomy" id="6565"/>
    <lineage>
        <taxon>Eukaryota</taxon>
        <taxon>Metazoa</taxon>
        <taxon>Spiralia</taxon>
        <taxon>Lophotrochozoa</taxon>
        <taxon>Mollusca</taxon>
        <taxon>Bivalvia</taxon>
        <taxon>Autobranchia</taxon>
        <taxon>Pteriomorphia</taxon>
        <taxon>Ostreida</taxon>
        <taxon>Ostreoidea</taxon>
        <taxon>Ostreidae</taxon>
        <taxon>Crassostrea</taxon>
    </lineage>
</organism>
<keyword evidence="1" id="KW-0175">Coiled coil</keyword>
<sequence length="234" mass="26734">MSIEVSNQLKTFKMGQQKVLNKVKEDLEKHRVNNDSEQLKELKNTVLDLKCRSMKNNPVFTGLGGETNTEDTEGKLRDFIYHELEIEKDLEFDNVHRFGRFVRGKDRPVVARFLYHGDRLLVLKSACKFQGKPFGIHEQFPKEVEDKRRQLYPIQRRCRQAGQRTKLVRDKLYVDGKLYEFEEGSVGSGRTHGSYSDAARSAHHTNGERAGAAGPRSGPNTREMNQTSARGGPV</sequence>
<feature type="compositionally biased region" description="Polar residues" evidence="2">
    <location>
        <begin position="218"/>
        <end position="234"/>
    </location>
</feature>
<reference evidence="4" key="1">
    <citation type="submission" date="2025-08" db="UniProtKB">
        <authorList>
            <consortium name="RefSeq"/>
        </authorList>
    </citation>
    <scope>IDENTIFICATION</scope>
    <source>
        <tissue evidence="4">Whole sample</tissue>
    </source>
</reference>